<sequence length="95" mass="10369">MFKRVLFFLTKKGFVNHGILGDVRQNFTVPKKAEKLSVIVIGAGAAGLAAARHLNTFGVKVTVVESRDRIGGRVWDDNKSLAAVLVEGRKYLMAV</sequence>
<dbReference type="GO" id="GO:0140682">
    <property type="term" value="F:FAD-dependent H3K4me/H3K4me3 demethylase activity"/>
    <property type="evidence" value="ECO:0007669"/>
    <property type="project" value="UniProtKB-ARBA"/>
</dbReference>
<evidence type="ECO:0000259" key="1">
    <source>
        <dbReference type="PROSITE" id="PS50934"/>
    </source>
</evidence>
<dbReference type="InterPro" id="IPR036188">
    <property type="entry name" value="FAD/NAD-bd_sf"/>
</dbReference>
<gene>
    <name evidence="2" type="primary">KDM1B_2</name>
    <name evidence="2" type="ORF">OS493_033636</name>
</gene>
<dbReference type="EMBL" id="MU827346">
    <property type="protein sequence ID" value="KAJ7352825.1"/>
    <property type="molecule type" value="Genomic_DNA"/>
</dbReference>
<feature type="domain" description="SWIRM" evidence="1">
    <location>
        <begin position="1"/>
        <end position="26"/>
    </location>
</feature>
<dbReference type="InterPro" id="IPR050281">
    <property type="entry name" value="Flavin_monoamine_oxidase"/>
</dbReference>
<dbReference type="PANTHER" id="PTHR10742">
    <property type="entry name" value="FLAVIN MONOAMINE OXIDASE"/>
    <property type="match status" value="1"/>
</dbReference>
<protein>
    <submittedName>
        <fullName evidence="2">Lysine-specific histone demethylase 1B</fullName>
    </submittedName>
</protein>
<dbReference type="OrthoDB" id="2219495at2759"/>
<dbReference type="Proteomes" id="UP001163046">
    <property type="component" value="Unassembled WGS sequence"/>
</dbReference>
<name>A0A9W9YIW3_9CNID</name>
<evidence type="ECO:0000313" key="3">
    <source>
        <dbReference type="Proteomes" id="UP001163046"/>
    </source>
</evidence>
<reference evidence="2" key="1">
    <citation type="submission" date="2023-01" db="EMBL/GenBank/DDBJ databases">
        <title>Genome assembly of the deep-sea coral Lophelia pertusa.</title>
        <authorList>
            <person name="Herrera S."/>
            <person name="Cordes E."/>
        </authorList>
    </citation>
    <scope>NUCLEOTIDE SEQUENCE</scope>
    <source>
        <strain evidence="2">USNM1676648</strain>
        <tissue evidence="2">Polyp</tissue>
    </source>
</reference>
<dbReference type="PRINTS" id="PR00419">
    <property type="entry name" value="ADXRDTASE"/>
</dbReference>
<dbReference type="Pfam" id="PF01593">
    <property type="entry name" value="Amino_oxidase"/>
    <property type="match status" value="1"/>
</dbReference>
<dbReference type="PANTHER" id="PTHR10742:SF410">
    <property type="entry name" value="LYSINE-SPECIFIC HISTONE DEMETHYLASE 2"/>
    <property type="match status" value="1"/>
</dbReference>
<dbReference type="PROSITE" id="PS50934">
    <property type="entry name" value="SWIRM"/>
    <property type="match status" value="1"/>
</dbReference>
<proteinExistence type="predicted"/>
<dbReference type="AlphaFoldDB" id="A0A9W9YIW3"/>
<comment type="caution">
    <text evidence="2">The sequence shown here is derived from an EMBL/GenBank/DDBJ whole genome shotgun (WGS) entry which is preliminary data.</text>
</comment>
<dbReference type="InterPro" id="IPR002937">
    <property type="entry name" value="Amino_oxidase"/>
</dbReference>
<organism evidence="2 3">
    <name type="scientific">Desmophyllum pertusum</name>
    <dbReference type="NCBI Taxonomy" id="174260"/>
    <lineage>
        <taxon>Eukaryota</taxon>
        <taxon>Metazoa</taxon>
        <taxon>Cnidaria</taxon>
        <taxon>Anthozoa</taxon>
        <taxon>Hexacorallia</taxon>
        <taxon>Scleractinia</taxon>
        <taxon>Caryophylliina</taxon>
        <taxon>Caryophylliidae</taxon>
        <taxon>Desmophyllum</taxon>
    </lineage>
</organism>
<evidence type="ECO:0000313" key="2">
    <source>
        <dbReference type="EMBL" id="KAJ7352825.1"/>
    </source>
</evidence>
<accession>A0A9W9YIW3</accession>
<dbReference type="InterPro" id="IPR007526">
    <property type="entry name" value="SWIRM"/>
</dbReference>
<dbReference type="SUPFAM" id="SSF51905">
    <property type="entry name" value="FAD/NAD(P)-binding domain"/>
    <property type="match status" value="1"/>
</dbReference>
<keyword evidence="3" id="KW-1185">Reference proteome</keyword>
<dbReference type="Gene3D" id="3.50.50.60">
    <property type="entry name" value="FAD/NAD(P)-binding domain"/>
    <property type="match status" value="1"/>
</dbReference>